<evidence type="ECO:0000256" key="6">
    <source>
        <dbReference type="SAM" id="MobiDB-lite"/>
    </source>
</evidence>
<dbReference type="GO" id="GO:0005634">
    <property type="term" value="C:nucleus"/>
    <property type="evidence" value="ECO:0007669"/>
    <property type="project" value="UniProtKB-SubCell"/>
</dbReference>
<dbReference type="GO" id="GO:0043124">
    <property type="term" value="P:negative regulation of canonical NF-kappaB signal transduction"/>
    <property type="evidence" value="ECO:0007669"/>
    <property type="project" value="InterPro"/>
</dbReference>
<proteinExistence type="predicted"/>
<keyword evidence="3" id="KW-0677">Repeat</keyword>
<feature type="compositionally biased region" description="Acidic residues" evidence="6">
    <location>
        <begin position="61"/>
        <end position="75"/>
    </location>
</feature>
<evidence type="ECO:0000313" key="8">
    <source>
        <dbReference type="Proteomes" id="UP001204833"/>
    </source>
</evidence>
<gene>
    <name evidence="7" type="ORF">KGF57_005136</name>
</gene>
<dbReference type="InterPro" id="IPR038753">
    <property type="entry name" value="NFKBIL1"/>
</dbReference>
<feature type="region of interest" description="Disordered" evidence="6">
    <location>
        <begin position="282"/>
        <end position="370"/>
    </location>
</feature>
<sequence length="551" mass="62299">MGLLSHTTPKLPHQSQDSNYKASSPAPSQTNRNEHLTLHRRHKATPEKSKVWFKRKILSSDADETDDTEYGESVEDNGSASDSIEKTPSPRKPIQLPGQKFFEFASTPINPDSTVSFLSPMRMLNDLHLKSQVFDTESDASDDIHTDAEGNMVETIQEQSDNEVGLDDDGNSVGNKTMINNSDESDDEFPISPPKFINRKKRMHSDAIESKIVTPLTSQDSHMSICNTTAHTANSSTLKLSFSTNDSTPCPPQPKRKKLKFKHASTETILDLNYARKTSLQELAHRPQGPLQSLDDHDDDDDDHDDEEKEEEEEAEEAEDDYKNNSNSFDNHNGLESTPISQSTPTSSRASTPPLPPPPSSTATTQEYGPSVNGYKFVRQRPSSFQFKYETPINGNRYAQMRHSYCKQNYSVVGELPVTSAGMMDEDGVHVGDRRINDPYLTSQYTETASVNDRIRLDYHNNLKLPLPPPYFDQDNLSTDQIKHLITQDSLKQFYDMIVQGSMLDLLRQERIKWHPDKWVGKLRQYPHTNISLPIIDRLSQTINALIDNYN</sequence>
<feature type="compositionally biased region" description="Low complexity" evidence="6">
    <location>
        <begin position="337"/>
        <end position="352"/>
    </location>
</feature>
<feature type="region of interest" description="Disordered" evidence="6">
    <location>
        <begin position="240"/>
        <end position="263"/>
    </location>
</feature>
<dbReference type="EMBL" id="JAIHNG010000176">
    <property type="protein sequence ID" value="KAI5948943.1"/>
    <property type="molecule type" value="Genomic_DNA"/>
</dbReference>
<keyword evidence="4" id="KW-0040">ANK repeat</keyword>
<feature type="compositionally biased region" description="Polar residues" evidence="6">
    <location>
        <begin position="324"/>
        <end position="336"/>
    </location>
</feature>
<dbReference type="GeneID" id="76153180"/>
<name>A0AAD5FWI3_9ASCO</name>
<organism evidence="7 8">
    <name type="scientific">Candida theae</name>
    <dbReference type="NCBI Taxonomy" id="1198502"/>
    <lineage>
        <taxon>Eukaryota</taxon>
        <taxon>Fungi</taxon>
        <taxon>Dikarya</taxon>
        <taxon>Ascomycota</taxon>
        <taxon>Saccharomycotina</taxon>
        <taxon>Pichiomycetes</taxon>
        <taxon>Debaryomycetaceae</taxon>
        <taxon>Candida/Lodderomyces clade</taxon>
        <taxon>Candida</taxon>
    </lineage>
</organism>
<keyword evidence="2" id="KW-0597">Phosphoprotein</keyword>
<feature type="compositionally biased region" description="Basic residues" evidence="6">
    <location>
        <begin position="254"/>
        <end position="263"/>
    </location>
</feature>
<accession>A0AAD5FWI3</accession>
<feature type="region of interest" description="Disordered" evidence="6">
    <location>
        <begin position="1"/>
        <end position="96"/>
    </location>
</feature>
<comment type="caution">
    <text evidence="7">The sequence shown here is derived from an EMBL/GenBank/DDBJ whole genome shotgun (WGS) entry which is preliminary data.</text>
</comment>
<comment type="subcellular location">
    <subcellularLocation>
        <location evidence="1">Nucleus</location>
    </subcellularLocation>
</comment>
<keyword evidence="8" id="KW-1185">Reference proteome</keyword>
<evidence type="ECO:0000256" key="3">
    <source>
        <dbReference type="ARBA" id="ARBA00022737"/>
    </source>
</evidence>
<dbReference type="Proteomes" id="UP001204833">
    <property type="component" value="Unassembled WGS sequence"/>
</dbReference>
<feature type="compositionally biased region" description="Polar residues" evidence="6">
    <location>
        <begin position="1"/>
        <end position="31"/>
    </location>
</feature>
<dbReference type="PANTHER" id="PTHR15263">
    <property type="entry name" value="I-KAPPA-B-LIKE PROTEIN IKBL"/>
    <property type="match status" value="1"/>
</dbReference>
<reference evidence="7 8" key="1">
    <citation type="journal article" date="2022" name="DNA Res.">
        <title>Genome analysis of five recently described species of the CUG-Ser clade uncovers Candida theae as a new hybrid lineage with pathogenic potential in the Candida parapsilosis species complex.</title>
        <authorList>
            <person name="Mixao V."/>
            <person name="Del Olmo V."/>
            <person name="Hegedusova E."/>
            <person name="Saus E."/>
            <person name="Pryszcz L."/>
            <person name="Cillingova A."/>
            <person name="Nosek J."/>
            <person name="Gabaldon T."/>
        </authorList>
    </citation>
    <scope>NUCLEOTIDE SEQUENCE [LARGE SCALE GENOMIC DNA]</scope>
    <source>
        <strain evidence="7 8">CBS 12239</strain>
    </source>
</reference>
<dbReference type="RefSeq" id="XP_051606453.1">
    <property type="nucleotide sequence ID" value="XM_051754720.1"/>
</dbReference>
<feature type="compositionally biased region" description="Acidic residues" evidence="6">
    <location>
        <begin position="296"/>
        <end position="320"/>
    </location>
</feature>
<evidence type="ECO:0000256" key="2">
    <source>
        <dbReference type="ARBA" id="ARBA00022553"/>
    </source>
</evidence>
<evidence type="ECO:0000313" key="7">
    <source>
        <dbReference type="EMBL" id="KAI5948943.1"/>
    </source>
</evidence>
<keyword evidence="5" id="KW-0539">Nucleus</keyword>
<dbReference type="PANTHER" id="PTHR15263:SF1">
    <property type="entry name" value="NF-KAPPA-B INHIBITOR-LIKE PROTEIN 1"/>
    <property type="match status" value="1"/>
</dbReference>
<evidence type="ECO:0000256" key="4">
    <source>
        <dbReference type="ARBA" id="ARBA00023043"/>
    </source>
</evidence>
<evidence type="ECO:0000256" key="1">
    <source>
        <dbReference type="ARBA" id="ARBA00004123"/>
    </source>
</evidence>
<evidence type="ECO:0000256" key="5">
    <source>
        <dbReference type="ARBA" id="ARBA00023242"/>
    </source>
</evidence>
<protein>
    <submittedName>
        <fullName evidence="7">Uncharacterized protein</fullName>
    </submittedName>
</protein>
<dbReference type="AlphaFoldDB" id="A0AAD5FWI3"/>